<evidence type="ECO:0000256" key="3">
    <source>
        <dbReference type="ARBA" id="ARBA00022723"/>
    </source>
</evidence>
<evidence type="ECO:0000313" key="10">
    <source>
        <dbReference type="EMBL" id="KAF2075489.1"/>
    </source>
</evidence>
<dbReference type="GO" id="GO:0006508">
    <property type="term" value="P:proteolysis"/>
    <property type="evidence" value="ECO:0007669"/>
    <property type="project" value="UniProtKB-KW"/>
</dbReference>
<dbReference type="Proteomes" id="UP000695562">
    <property type="component" value="Unassembled WGS sequence"/>
</dbReference>
<evidence type="ECO:0000256" key="4">
    <source>
        <dbReference type="ARBA" id="ARBA00022801"/>
    </source>
</evidence>
<feature type="transmembrane region" description="Helical" evidence="9">
    <location>
        <begin position="650"/>
        <end position="667"/>
    </location>
</feature>
<evidence type="ECO:0008006" key="12">
    <source>
        <dbReference type="Google" id="ProtNLM"/>
    </source>
</evidence>
<feature type="binding site" evidence="8">
    <location>
        <position position="325"/>
    </location>
    <ligand>
        <name>Zn(2+)</name>
        <dbReference type="ChEBI" id="CHEBI:29105"/>
        <note>catalytic</note>
    </ligand>
</feature>
<dbReference type="Gene3D" id="3.90.132.10">
    <property type="entry name" value="Leishmanolysin , domain 2"/>
    <property type="match status" value="1"/>
</dbReference>
<evidence type="ECO:0000256" key="8">
    <source>
        <dbReference type="PIRSR" id="PIRSR601577-2"/>
    </source>
</evidence>
<evidence type="ECO:0000256" key="5">
    <source>
        <dbReference type="ARBA" id="ARBA00022833"/>
    </source>
</evidence>
<dbReference type="Pfam" id="PF01457">
    <property type="entry name" value="Peptidase_M8"/>
    <property type="match status" value="1"/>
</dbReference>
<evidence type="ECO:0000256" key="9">
    <source>
        <dbReference type="SAM" id="Phobius"/>
    </source>
</evidence>
<name>A0A8J4Q028_9MYCE</name>
<feature type="binding site" evidence="8">
    <location>
        <position position="329"/>
    </location>
    <ligand>
        <name>Zn(2+)</name>
        <dbReference type="ChEBI" id="CHEBI:29105"/>
        <note>catalytic</note>
    </ligand>
</feature>
<evidence type="ECO:0000256" key="1">
    <source>
        <dbReference type="ARBA" id="ARBA00005860"/>
    </source>
</evidence>
<comment type="cofactor">
    <cofactor evidence="8">
        <name>Zn(2+)</name>
        <dbReference type="ChEBI" id="CHEBI:29105"/>
    </cofactor>
    <text evidence="8">Binds 1 zinc ion per subunit.</text>
</comment>
<keyword evidence="9" id="KW-0472">Membrane</keyword>
<dbReference type="SUPFAM" id="SSF55486">
    <property type="entry name" value="Metalloproteases ('zincins'), catalytic domain"/>
    <property type="match status" value="1"/>
</dbReference>
<keyword evidence="9" id="KW-0812">Transmembrane</keyword>
<reference evidence="10" key="1">
    <citation type="submission" date="2020-01" db="EMBL/GenBank/DDBJ databases">
        <title>Development of genomics and gene disruption for Polysphondylium violaceum indicates a role for the polyketide synthase stlB in stalk morphogenesis.</title>
        <authorList>
            <person name="Narita B."/>
            <person name="Kawabe Y."/>
            <person name="Kin K."/>
            <person name="Saito T."/>
            <person name="Gibbs R."/>
            <person name="Kuspa A."/>
            <person name="Muzny D."/>
            <person name="Queller D."/>
            <person name="Richards S."/>
            <person name="Strassman J."/>
            <person name="Sucgang R."/>
            <person name="Worley K."/>
            <person name="Schaap P."/>
        </authorList>
    </citation>
    <scope>NUCLEOTIDE SEQUENCE</scope>
    <source>
        <strain evidence="10">QSvi11</strain>
    </source>
</reference>
<evidence type="ECO:0000256" key="2">
    <source>
        <dbReference type="ARBA" id="ARBA00022670"/>
    </source>
</evidence>
<dbReference type="EMBL" id="AJWJ01000098">
    <property type="protein sequence ID" value="KAF2075489.1"/>
    <property type="molecule type" value="Genomic_DNA"/>
</dbReference>
<dbReference type="AlphaFoldDB" id="A0A8J4Q028"/>
<keyword evidence="9" id="KW-1133">Transmembrane helix</keyword>
<dbReference type="Gene3D" id="2.10.55.10">
    <property type="entry name" value="Leishmanolysin domain 3"/>
    <property type="match status" value="1"/>
</dbReference>
<sequence>MKIKSLVLVFFISTILFYNVGYGFKVKQHTSLHNLNTAEDARIQQIIDKGYNRLVEDLKNKNIYHGNEKVIKTPSQAGPDGHLSYHCQHDVILDRKIDNIQKAFDKVKDKMSKGQKSDFARKRDQQTHHILQDPSPIRINFNTELITGTNDEFACYTEGALVSVGAAGGKTMCNDDSSGACLHKCTKKDIQTAGLQNLISQHVLTTIQDVLNDKIFVRDPKVKTVFDQDVADEFGGECDYGIKIPESFYSDGVEDTDIYVWVTLRPTSNNNTIAYAFSCNFPITQDGNLGRPIGATINFNPIYFVDFIGSESGFYFNEYIRVGIHEMTHALGFSRTFYGSFVNYQTGDGYDGGTFRDFNYVSTTPSGDRFNYTRTGIVTPNVLSFARDHYDCSTQQMQELEDYGGSGTAGSHWEKRTAGEEYMVGFVSPVEPITNLTLSLLLDTGWYSIDPTSADPFVWGQGLGCSFLDSCTPDSWNYQGYFCTVDGATSCTGTRVGKGVCRLGRARGSVPKQYQHFTDPQLVGLDGAADYCPFYDVFDDDANTYYCTNAALQSEKANKDIGETFCENCRCFEYQNSETGIEQACWEQRCQGTSLQLYILGSWVDCPDSTTVVHQGVTVVCPKGYTQCGGKAASVPVGGENSSSILSSLAIHYTLLIVAIVTFIAYYH</sequence>
<accession>A0A8J4Q028</accession>
<proteinExistence type="inferred from homology"/>
<dbReference type="InterPro" id="IPR001577">
    <property type="entry name" value="Peptidase_M8"/>
</dbReference>
<dbReference type="GO" id="GO:0005737">
    <property type="term" value="C:cytoplasm"/>
    <property type="evidence" value="ECO:0007669"/>
    <property type="project" value="TreeGrafter"/>
</dbReference>
<dbReference type="GO" id="GO:0007155">
    <property type="term" value="P:cell adhesion"/>
    <property type="evidence" value="ECO:0007669"/>
    <property type="project" value="InterPro"/>
</dbReference>
<feature type="binding site" evidence="8">
    <location>
        <position position="412"/>
    </location>
    <ligand>
        <name>Zn(2+)</name>
        <dbReference type="ChEBI" id="CHEBI:29105"/>
        <note>catalytic</note>
    </ligand>
</feature>
<keyword evidence="4" id="KW-0378">Hydrolase</keyword>
<dbReference type="Gene3D" id="3.10.170.20">
    <property type="match status" value="1"/>
</dbReference>
<keyword evidence="11" id="KW-1185">Reference proteome</keyword>
<evidence type="ECO:0000313" key="11">
    <source>
        <dbReference type="Proteomes" id="UP000695562"/>
    </source>
</evidence>
<dbReference type="FunFam" id="3.90.132.10:FF:000001">
    <property type="entry name" value="leishmanolysin-like peptidase isoform X2"/>
    <property type="match status" value="1"/>
</dbReference>
<dbReference type="GO" id="GO:0004222">
    <property type="term" value="F:metalloendopeptidase activity"/>
    <property type="evidence" value="ECO:0007669"/>
    <property type="project" value="InterPro"/>
</dbReference>
<keyword evidence="6 8" id="KW-0482">Metalloprotease</keyword>
<comment type="similarity">
    <text evidence="1">Belongs to the peptidase M8 family.</text>
</comment>
<dbReference type="GO" id="GO:0046872">
    <property type="term" value="F:metal ion binding"/>
    <property type="evidence" value="ECO:0007669"/>
    <property type="project" value="UniProtKB-KW"/>
</dbReference>
<comment type="caution">
    <text evidence="10">The sequence shown here is derived from an EMBL/GenBank/DDBJ whole genome shotgun (WGS) entry which is preliminary data.</text>
</comment>
<evidence type="ECO:0000256" key="7">
    <source>
        <dbReference type="PIRSR" id="PIRSR601577-1"/>
    </source>
</evidence>
<keyword evidence="5 8" id="KW-0862">Zinc</keyword>
<gene>
    <name evidence="10" type="ORF">CYY_003225</name>
</gene>
<dbReference type="OrthoDB" id="527990at2759"/>
<evidence type="ECO:0000256" key="6">
    <source>
        <dbReference type="ARBA" id="ARBA00023049"/>
    </source>
</evidence>
<dbReference type="PANTHER" id="PTHR10942">
    <property type="entry name" value="LEISHMANOLYSIN-LIKE PEPTIDASE"/>
    <property type="match status" value="1"/>
</dbReference>
<organism evidence="10 11">
    <name type="scientific">Polysphondylium violaceum</name>
    <dbReference type="NCBI Taxonomy" id="133409"/>
    <lineage>
        <taxon>Eukaryota</taxon>
        <taxon>Amoebozoa</taxon>
        <taxon>Evosea</taxon>
        <taxon>Eumycetozoa</taxon>
        <taxon>Dictyostelia</taxon>
        <taxon>Dictyosteliales</taxon>
        <taxon>Dictyosteliaceae</taxon>
        <taxon>Polysphondylium</taxon>
    </lineage>
</organism>
<dbReference type="GO" id="GO:0016020">
    <property type="term" value="C:membrane"/>
    <property type="evidence" value="ECO:0007669"/>
    <property type="project" value="InterPro"/>
</dbReference>
<dbReference type="PANTHER" id="PTHR10942:SF11">
    <property type="entry name" value="GP63"/>
    <property type="match status" value="1"/>
</dbReference>
<keyword evidence="2" id="KW-0645">Protease</keyword>
<feature type="active site" evidence="7">
    <location>
        <position position="326"/>
    </location>
</feature>
<protein>
    <recommendedName>
        <fullName evidence="12">Peptidase M8</fullName>
    </recommendedName>
</protein>
<keyword evidence="3 8" id="KW-0479">Metal-binding</keyword>